<feature type="region of interest" description="Disordered" evidence="1">
    <location>
        <begin position="185"/>
        <end position="206"/>
    </location>
</feature>
<comment type="caution">
    <text evidence="2">The sequence shown here is derived from an EMBL/GenBank/DDBJ whole genome shotgun (WGS) entry which is preliminary data.</text>
</comment>
<sequence length="541" mass="59937">MDTLPVELLHQILRDCDTASVCGLRLLTRTLADVGYDYLLSSDFCALPWRDDIARLRAVASHKRLRSQITSITFYIADPDVEKVCEAVDAELGRHPNDSALVRTRRQLVEFGQRRRAFPPLEAQDPDLLAAALRSLDSLRSVAVLFRQLPHNINVLLSKGTRTFGRAGSDDAAIKRVNVLMTALQLASEPRRGPPSSSSSNQSSRNITPTFSCCSPSCVSSPASSSASSCASSSSESASAFESCQNRCRLTSLSFDQLPLELLRNQLHRRLWFQCKDVFGGLTRLDMTLEASKATLPSAKFRVINGLSYILRMAPNLTHLSLDFRINSKNINYFAFSLPELLGETGSLDEPPPPDYIQGSSRGRGSGTSGTGFRFRALTDLRLNGIGCDAVDLRGFLLRHASTLERLHLGGPVRTRTRRQGAAGGLQLGNSTFLSFLRSLRGGRLPRLQQINLEGRFFCITHAVPEEDVFPDALPAAMPNIAQRVYESYDFRRTDDEKGDWIADDAVRPPWPTYRSPVKFEAYVLGHIEEYPGIILPFPPH</sequence>
<protein>
    <recommendedName>
        <fullName evidence="4">F-box domain-containing protein</fullName>
    </recommendedName>
</protein>
<proteinExistence type="predicted"/>
<evidence type="ECO:0000313" key="2">
    <source>
        <dbReference type="EMBL" id="CAK7269941.1"/>
    </source>
</evidence>
<reference evidence="2 3" key="1">
    <citation type="submission" date="2024-01" db="EMBL/GenBank/DDBJ databases">
        <authorList>
            <person name="Allen C."/>
            <person name="Tagirdzhanova G."/>
        </authorList>
    </citation>
    <scope>NUCLEOTIDE SEQUENCE [LARGE SCALE GENOMIC DNA]</scope>
    <source>
        <strain evidence="2 3">CBS 119000</strain>
    </source>
</reference>
<dbReference type="EMBL" id="CAWUON010000053">
    <property type="protein sequence ID" value="CAK7269941.1"/>
    <property type="molecule type" value="Genomic_DNA"/>
</dbReference>
<dbReference type="Proteomes" id="UP001642502">
    <property type="component" value="Unassembled WGS sequence"/>
</dbReference>
<evidence type="ECO:0000313" key="3">
    <source>
        <dbReference type="Proteomes" id="UP001642502"/>
    </source>
</evidence>
<keyword evidence="3" id="KW-1185">Reference proteome</keyword>
<gene>
    <name evidence="2" type="ORF">SEPCBS119000_003831</name>
</gene>
<name>A0ABP0DSZ2_9PEZI</name>
<accession>A0ABP0DSZ2</accession>
<evidence type="ECO:0000256" key="1">
    <source>
        <dbReference type="SAM" id="MobiDB-lite"/>
    </source>
</evidence>
<evidence type="ECO:0008006" key="4">
    <source>
        <dbReference type="Google" id="ProtNLM"/>
    </source>
</evidence>
<feature type="compositionally biased region" description="Low complexity" evidence="1">
    <location>
        <begin position="194"/>
        <end position="206"/>
    </location>
</feature>
<organism evidence="2 3">
    <name type="scientific">Sporothrix epigloea</name>
    <dbReference type="NCBI Taxonomy" id="1892477"/>
    <lineage>
        <taxon>Eukaryota</taxon>
        <taxon>Fungi</taxon>
        <taxon>Dikarya</taxon>
        <taxon>Ascomycota</taxon>
        <taxon>Pezizomycotina</taxon>
        <taxon>Sordariomycetes</taxon>
        <taxon>Sordariomycetidae</taxon>
        <taxon>Ophiostomatales</taxon>
        <taxon>Ophiostomataceae</taxon>
        <taxon>Sporothrix</taxon>
    </lineage>
</organism>